<evidence type="ECO:0000259" key="8">
    <source>
        <dbReference type="PROSITE" id="PS50011"/>
    </source>
</evidence>
<organism evidence="9 10">
    <name type="scientific">Streptosporangium lutulentum</name>
    <dbReference type="NCBI Taxonomy" id="1461250"/>
    <lineage>
        <taxon>Bacteria</taxon>
        <taxon>Bacillati</taxon>
        <taxon>Actinomycetota</taxon>
        <taxon>Actinomycetes</taxon>
        <taxon>Streptosporangiales</taxon>
        <taxon>Streptosporangiaceae</taxon>
        <taxon>Streptosporangium</taxon>
    </lineage>
</organism>
<evidence type="ECO:0000256" key="6">
    <source>
        <dbReference type="PROSITE-ProRule" id="PRU10141"/>
    </source>
</evidence>
<dbReference type="CDD" id="cd14014">
    <property type="entry name" value="STKc_PknB_like"/>
    <property type="match status" value="1"/>
</dbReference>
<evidence type="ECO:0000256" key="2">
    <source>
        <dbReference type="ARBA" id="ARBA00022737"/>
    </source>
</evidence>
<evidence type="ECO:0000313" key="9">
    <source>
        <dbReference type="EMBL" id="MDP9848616.1"/>
    </source>
</evidence>
<dbReference type="InterPro" id="IPR036322">
    <property type="entry name" value="WD40_repeat_dom_sf"/>
</dbReference>
<evidence type="ECO:0000256" key="1">
    <source>
        <dbReference type="ARBA" id="ARBA00022574"/>
    </source>
</evidence>
<evidence type="ECO:0000256" key="5">
    <source>
        <dbReference type="PROSITE-ProRule" id="PRU00221"/>
    </source>
</evidence>
<dbReference type="PROSITE" id="PS50082">
    <property type="entry name" value="WD_REPEATS_2"/>
    <property type="match status" value="7"/>
</dbReference>
<name>A0ABT9QQF8_9ACTN</name>
<gene>
    <name evidence="9" type="ORF">J2853_007827</name>
</gene>
<dbReference type="InterPro" id="IPR019775">
    <property type="entry name" value="WD40_repeat_CS"/>
</dbReference>
<dbReference type="PROSITE" id="PS50294">
    <property type="entry name" value="WD_REPEATS_REGION"/>
    <property type="match status" value="7"/>
</dbReference>
<dbReference type="SMART" id="SM00320">
    <property type="entry name" value="WD40"/>
    <property type="match status" value="7"/>
</dbReference>
<dbReference type="InterPro" id="IPR017441">
    <property type="entry name" value="Protein_kinase_ATP_BS"/>
</dbReference>
<dbReference type="InterPro" id="IPR000719">
    <property type="entry name" value="Prot_kinase_dom"/>
</dbReference>
<dbReference type="SUPFAM" id="SSF56112">
    <property type="entry name" value="Protein kinase-like (PK-like)"/>
    <property type="match status" value="1"/>
</dbReference>
<proteinExistence type="predicted"/>
<feature type="repeat" description="WD" evidence="5">
    <location>
        <begin position="601"/>
        <end position="642"/>
    </location>
</feature>
<dbReference type="Pfam" id="PF00400">
    <property type="entry name" value="WD40"/>
    <property type="match status" value="2"/>
</dbReference>
<keyword evidence="1 5" id="KW-0853">WD repeat</keyword>
<feature type="repeat" description="WD" evidence="5">
    <location>
        <begin position="517"/>
        <end position="558"/>
    </location>
</feature>
<dbReference type="InterPro" id="IPR008271">
    <property type="entry name" value="Ser/Thr_kinase_AS"/>
</dbReference>
<feature type="compositionally biased region" description="Gly residues" evidence="7">
    <location>
        <begin position="288"/>
        <end position="298"/>
    </location>
</feature>
<feature type="binding site" evidence="6">
    <location>
        <position position="45"/>
    </location>
    <ligand>
        <name>ATP</name>
        <dbReference type="ChEBI" id="CHEBI:30616"/>
    </ligand>
</feature>
<evidence type="ECO:0000256" key="3">
    <source>
        <dbReference type="ARBA" id="ARBA00022741"/>
    </source>
</evidence>
<comment type="caution">
    <text evidence="9">The sequence shown here is derived from an EMBL/GenBank/DDBJ whole genome shotgun (WGS) entry which is preliminary data.</text>
</comment>
<feature type="compositionally biased region" description="Pro residues" evidence="7">
    <location>
        <begin position="367"/>
        <end position="376"/>
    </location>
</feature>
<feature type="repeat" description="WD" evidence="5">
    <location>
        <begin position="432"/>
        <end position="474"/>
    </location>
</feature>
<sequence>MPMVSEAGGELIGGRYRLVEPVGGGGMGRVWRGRDELLDREVAVKEIVFPAGMDAAEREVSGRRAMREARSAARLNHPGIVTVYDVITREGVPMIVMEFVRGRSLQQEIAGRGRLAPGEVARIGALMVEALGEAHAAGIVHRDLKPANVLLAGGRVVITDFGIASLAGDAALTASGMLLGTPAFMAPEQAHGVPVSAACDLWSLGATLYAAVEGRPPYTGTNVMAVLSALLSQEPAPPVHAGPLASVLAGLLRKDPAEWLTGAQTAQALAALTHLSYPVPPPQPPGGPGASGPAGRPGNGEIEAPGRGHMTAPVVAAATPALVDRSPTRRRVLLLAGLGALTAVGVPTAIVLTRDADSTRGAARTPGPTPSAPLSPTPLATATPAPLATMTRHTADVWSVAFSPDGRLLATGSDDNTVRLWDVAGRESLATLTGHDDAVYSVAFSPDGTLLVTGGREAGTVRLWDVAARKRVATLTGDAGSIFSLAFSPDGATLATANSDETVELWDVAGRKSLATLTGHTENVFSVAFSPDGKTLATSGEDKTVRLWDVAARKRVATLTGHTDNVYSVAFSPDGKTLATGSWDDTVRLWDVAGRKTVATLTGHDDAVYMVAFSSDGKLLATGSGDNTARLWDVAGRKTVAVLTGHTEDVLSVALNPDGGILATGGEDKSVRFWPTG</sequence>
<dbReference type="Gene3D" id="3.30.200.20">
    <property type="entry name" value="Phosphorylase Kinase, domain 1"/>
    <property type="match status" value="1"/>
</dbReference>
<dbReference type="Gene3D" id="2.130.10.10">
    <property type="entry name" value="YVTN repeat-like/Quinoprotein amine dehydrogenase"/>
    <property type="match status" value="4"/>
</dbReference>
<dbReference type="Pfam" id="PF25173">
    <property type="entry name" value="Beta-prop_WDR3_1st"/>
    <property type="match status" value="1"/>
</dbReference>
<keyword evidence="3 6" id="KW-0547">Nucleotide-binding</keyword>
<dbReference type="Gene3D" id="1.10.510.10">
    <property type="entry name" value="Transferase(Phosphotransferase) domain 1"/>
    <property type="match status" value="1"/>
</dbReference>
<evidence type="ECO:0000256" key="7">
    <source>
        <dbReference type="SAM" id="MobiDB-lite"/>
    </source>
</evidence>
<accession>A0ABT9QQF8</accession>
<dbReference type="InterPro" id="IPR020472">
    <property type="entry name" value="WD40_PAC1"/>
</dbReference>
<keyword evidence="10" id="KW-1185">Reference proteome</keyword>
<keyword evidence="2" id="KW-0677">Repeat</keyword>
<dbReference type="PRINTS" id="PR00320">
    <property type="entry name" value="GPROTEINBRPT"/>
</dbReference>
<dbReference type="PROSITE" id="PS50011">
    <property type="entry name" value="PROTEIN_KINASE_DOM"/>
    <property type="match status" value="1"/>
</dbReference>
<feature type="region of interest" description="Disordered" evidence="7">
    <location>
        <begin position="275"/>
        <end position="307"/>
    </location>
</feature>
<dbReference type="Pfam" id="PF00069">
    <property type="entry name" value="Pkinase"/>
    <property type="match status" value="1"/>
</dbReference>
<evidence type="ECO:0000256" key="4">
    <source>
        <dbReference type="ARBA" id="ARBA00022840"/>
    </source>
</evidence>
<feature type="repeat" description="WD" evidence="5">
    <location>
        <begin position="643"/>
        <end position="677"/>
    </location>
</feature>
<dbReference type="Proteomes" id="UP001225356">
    <property type="component" value="Unassembled WGS sequence"/>
</dbReference>
<dbReference type="PANTHER" id="PTHR22847:SF637">
    <property type="entry name" value="WD REPEAT DOMAIN 5B"/>
    <property type="match status" value="1"/>
</dbReference>
<dbReference type="PROSITE" id="PS00108">
    <property type="entry name" value="PROTEIN_KINASE_ST"/>
    <property type="match status" value="1"/>
</dbReference>
<feature type="repeat" description="WD" evidence="5">
    <location>
        <begin position="559"/>
        <end position="600"/>
    </location>
</feature>
<dbReference type="SUPFAM" id="SSF50978">
    <property type="entry name" value="WD40 repeat-like"/>
    <property type="match status" value="1"/>
</dbReference>
<evidence type="ECO:0000313" key="10">
    <source>
        <dbReference type="Proteomes" id="UP001225356"/>
    </source>
</evidence>
<feature type="compositionally biased region" description="Pro residues" evidence="7">
    <location>
        <begin position="278"/>
        <end position="287"/>
    </location>
</feature>
<dbReference type="InterPro" id="IPR015943">
    <property type="entry name" value="WD40/YVTN_repeat-like_dom_sf"/>
</dbReference>
<protein>
    <submittedName>
        <fullName evidence="9">Tol biopolymer transport system component</fullName>
    </submittedName>
</protein>
<feature type="domain" description="Protein kinase" evidence="8">
    <location>
        <begin position="16"/>
        <end position="277"/>
    </location>
</feature>
<dbReference type="PANTHER" id="PTHR22847">
    <property type="entry name" value="WD40 REPEAT PROTEIN"/>
    <property type="match status" value="1"/>
</dbReference>
<keyword evidence="4 6" id="KW-0067">ATP-binding</keyword>
<reference evidence="9 10" key="1">
    <citation type="submission" date="2023-07" db="EMBL/GenBank/DDBJ databases">
        <title>Sequencing the genomes of 1000 actinobacteria strains.</title>
        <authorList>
            <person name="Klenk H.-P."/>
        </authorList>
    </citation>
    <scope>NUCLEOTIDE SEQUENCE [LARGE SCALE GENOMIC DNA]</scope>
    <source>
        <strain evidence="9 10">DSM 46740</strain>
    </source>
</reference>
<dbReference type="PROSITE" id="PS00107">
    <property type="entry name" value="PROTEIN_KINASE_ATP"/>
    <property type="match status" value="1"/>
</dbReference>
<feature type="repeat" description="WD" evidence="5">
    <location>
        <begin position="390"/>
        <end position="431"/>
    </location>
</feature>
<dbReference type="SMART" id="SM00220">
    <property type="entry name" value="S_TKc"/>
    <property type="match status" value="1"/>
</dbReference>
<dbReference type="PROSITE" id="PS00678">
    <property type="entry name" value="WD_REPEATS_1"/>
    <property type="match status" value="5"/>
</dbReference>
<dbReference type="CDD" id="cd00200">
    <property type="entry name" value="WD40"/>
    <property type="match status" value="1"/>
</dbReference>
<dbReference type="EMBL" id="JAUSQU010000001">
    <property type="protein sequence ID" value="MDP9848616.1"/>
    <property type="molecule type" value="Genomic_DNA"/>
</dbReference>
<feature type="repeat" description="WD" evidence="5">
    <location>
        <begin position="475"/>
        <end position="516"/>
    </location>
</feature>
<feature type="region of interest" description="Disordered" evidence="7">
    <location>
        <begin position="357"/>
        <end position="379"/>
    </location>
</feature>
<dbReference type="InterPro" id="IPR011009">
    <property type="entry name" value="Kinase-like_dom_sf"/>
</dbReference>
<dbReference type="InterPro" id="IPR001680">
    <property type="entry name" value="WD40_rpt"/>
</dbReference>